<dbReference type="InterPro" id="IPR024224">
    <property type="entry name" value="DENND6"/>
</dbReference>
<dbReference type="Proteomes" id="UP001274896">
    <property type="component" value="Unassembled WGS sequence"/>
</dbReference>
<dbReference type="EMBL" id="JAUCMX010000023">
    <property type="protein sequence ID" value="KAK3512550.1"/>
    <property type="molecule type" value="Genomic_DNA"/>
</dbReference>
<dbReference type="PANTHER" id="PTHR13677:SF1">
    <property type="entry name" value="PROTEIN DENND6A"/>
    <property type="match status" value="1"/>
</dbReference>
<dbReference type="SUPFAM" id="SSF56672">
    <property type="entry name" value="DNA/RNA polymerases"/>
    <property type="match status" value="1"/>
</dbReference>
<dbReference type="InterPro" id="IPR037516">
    <property type="entry name" value="Tripartite_DENN"/>
</dbReference>
<evidence type="ECO:0000259" key="6">
    <source>
        <dbReference type="PROSITE" id="PS50878"/>
    </source>
</evidence>
<comment type="caution">
    <text evidence="7">The sequence shown here is derived from an EMBL/GenBank/DDBJ whole genome shotgun (WGS) entry which is preliminary data.</text>
</comment>
<accession>A0AAE0UN80</accession>
<dbReference type="AlphaFoldDB" id="A0AAE0UN80"/>
<sequence length="795" mass="91568">MASQSSEEIAEQTEEAEPTQDEEDLRISPAEEMPADGPVDVEPEPEQLLLPWDRFSAWLHCICVVGFDLELGQAVEVIYPHHSKLTEKEKMSICYLSFPDSNSGCLGDTQFCFRFRQAAGRKSSIRCFLDHFDRDAPVCLKKDQGHFYGYVYFRQVRDKTLKRGYFQKSLVLISKLPYSTFFHSLLKLIAPEYFEKQEPCLEAACNDIDRWPTPYPGKILSLPIMGVVMKLRIPTCYDKPGTSQLVQSNSSDSQVSVVLPTMHEVDLFRCFYPVFFHIQMLWELVLLGEALVVMAPSPAESSDTVLALVSCIAPLRYCSDFRPYFTIHDSEFKEYTTRTQAPPSVILGVTNPFFAKTLQHWPHIIRIGDMKQTEMAKQMKVKKLKNLKTLDSKPGVYTAYKPFLNKDEDIIKQLQKGVQQKRPSEAQNAILRRYFLELTQSFIIPLEGRQGSVRRVREVMGHREMISDGALCGQPHAFTEKHLCLENLEKAYDRVPREELWYCMRKSGVAEKYVRVVQDMYERSRTVVRCAVGQTEEFNVEVGLHQGSALSPFLFAIVMDQLSEEVRQESPWTMMFADDIVICSESREQMEENLERWRFALERRGMKVSRSKTEYMCVNEREGSGTVRLQGEEVKKVQEFKYLGSTVQSNGECGKESPPQLKPFVQDEFMKTLEKAGPQLTSRLKGDWIGLYRQFLKSPNFDGWFRNRRKEMMQKLEALHLEALCEEDLHLRIQKHTEVETVDLVLKLKDKLIQAEREQLPVRTGTLAKLQSHIDSIILSLPDDLQGILHKPATP</sequence>
<feature type="compositionally biased region" description="Acidic residues" evidence="4">
    <location>
        <begin position="8"/>
        <end position="24"/>
    </location>
</feature>
<evidence type="ECO:0000256" key="4">
    <source>
        <dbReference type="SAM" id="MobiDB-lite"/>
    </source>
</evidence>
<dbReference type="InterPro" id="IPR018307">
    <property type="entry name" value="ABL9/DENND6_dom"/>
</dbReference>
<dbReference type="Pfam" id="PF00078">
    <property type="entry name" value="RVT_1"/>
    <property type="match status" value="1"/>
</dbReference>
<keyword evidence="8" id="KW-1185">Reference proteome</keyword>
<evidence type="ECO:0000313" key="7">
    <source>
        <dbReference type="EMBL" id="KAK3512550.1"/>
    </source>
</evidence>
<dbReference type="Gene3D" id="3.30.70.270">
    <property type="match status" value="1"/>
</dbReference>
<dbReference type="GO" id="GO:0005085">
    <property type="term" value="F:guanyl-nucleotide exchange factor activity"/>
    <property type="evidence" value="ECO:0007669"/>
    <property type="project" value="InterPro"/>
</dbReference>
<evidence type="ECO:0000256" key="3">
    <source>
        <dbReference type="ARBA" id="ARBA00012180"/>
    </source>
</evidence>
<reference evidence="7" key="1">
    <citation type="submission" date="2023-06" db="EMBL/GenBank/DDBJ databases">
        <title>Male Hemibagrus guttatus genome.</title>
        <authorList>
            <person name="Bian C."/>
        </authorList>
    </citation>
    <scope>NUCLEOTIDE SEQUENCE</scope>
    <source>
        <strain evidence="7">Male_cb2023</strain>
        <tissue evidence="7">Muscle</tissue>
    </source>
</reference>
<evidence type="ECO:0000256" key="2">
    <source>
        <dbReference type="ARBA" id="ARBA00010879"/>
    </source>
</evidence>
<dbReference type="InterPro" id="IPR043128">
    <property type="entry name" value="Rev_trsase/Diguanyl_cyclase"/>
</dbReference>
<evidence type="ECO:0000259" key="5">
    <source>
        <dbReference type="PROSITE" id="PS50211"/>
    </source>
</evidence>
<gene>
    <name evidence="7" type="ORF">QTP70_015621</name>
</gene>
<evidence type="ECO:0000256" key="1">
    <source>
        <dbReference type="ARBA" id="ARBA00007159"/>
    </source>
</evidence>
<dbReference type="EC" id="3.1.26.4" evidence="3"/>
<dbReference type="PANTHER" id="PTHR13677">
    <property type="entry name" value="LD41638P"/>
    <property type="match status" value="1"/>
</dbReference>
<feature type="domain" description="Reverse transcriptase" evidence="6">
    <location>
        <begin position="412"/>
        <end position="647"/>
    </location>
</feature>
<dbReference type="GO" id="GO:0004523">
    <property type="term" value="F:RNA-DNA hybrid ribonuclease activity"/>
    <property type="evidence" value="ECO:0007669"/>
    <property type="project" value="UniProtKB-EC"/>
</dbReference>
<protein>
    <recommendedName>
        <fullName evidence="3">ribonuclease H</fullName>
        <ecNumber evidence="3">3.1.26.4</ecNumber>
    </recommendedName>
</protein>
<organism evidence="7 8">
    <name type="scientific">Hemibagrus guttatus</name>
    <dbReference type="NCBI Taxonomy" id="175788"/>
    <lineage>
        <taxon>Eukaryota</taxon>
        <taxon>Metazoa</taxon>
        <taxon>Chordata</taxon>
        <taxon>Craniata</taxon>
        <taxon>Vertebrata</taxon>
        <taxon>Euteleostomi</taxon>
        <taxon>Actinopterygii</taxon>
        <taxon>Neopterygii</taxon>
        <taxon>Teleostei</taxon>
        <taxon>Ostariophysi</taxon>
        <taxon>Siluriformes</taxon>
        <taxon>Bagridae</taxon>
        <taxon>Hemibagrus</taxon>
    </lineage>
</organism>
<feature type="domain" description="UDENN" evidence="5">
    <location>
        <begin position="60"/>
        <end position="528"/>
    </location>
</feature>
<dbReference type="GO" id="GO:0055037">
    <property type="term" value="C:recycling endosome"/>
    <property type="evidence" value="ECO:0007669"/>
    <property type="project" value="TreeGrafter"/>
</dbReference>
<dbReference type="InterPro" id="IPR043502">
    <property type="entry name" value="DNA/RNA_pol_sf"/>
</dbReference>
<name>A0AAE0UN80_9TELE</name>
<evidence type="ECO:0000313" key="8">
    <source>
        <dbReference type="Proteomes" id="UP001274896"/>
    </source>
</evidence>
<feature type="region of interest" description="Disordered" evidence="4">
    <location>
        <begin position="1"/>
        <end position="43"/>
    </location>
</feature>
<dbReference type="Pfam" id="PF09794">
    <property type="entry name" value="Avl9"/>
    <property type="match status" value="1"/>
</dbReference>
<dbReference type="PROSITE" id="PS50878">
    <property type="entry name" value="RT_POL"/>
    <property type="match status" value="1"/>
</dbReference>
<dbReference type="PROSITE" id="PS50211">
    <property type="entry name" value="DENN"/>
    <property type="match status" value="1"/>
</dbReference>
<dbReference type="InterPro" id="IPR000477">
    <property type="entry name" value="RT_dom"/>
</dbReference>
<comment type="similarity">
    <text evidence="1">Belongs to the DENND6 family.</text>
</comment>
<comment type="similarity">
    <text evidence="2">Belongs to the beta type-B retroviral polymerase family. HERV class-II K(HML-2) pol subfamily.</text>
</comment>
<proteinExistence type="inferred from homology"/>